<keyword evidence="1" id="KW-0175">Coiled coil</keyword>
<evidence type="ECO:0008006" key="4">
    <source>
        <dbReference type="Google" id="ProtNLM"/>
    </source>
</evidence>
<name>A0A382VIZ4_9ZZZZ</name>
<keyword evidence="2" id="KW-0812">Transmembrane</keyword>
<protein>
    <recommendedName>
        <fullName evidence="4">Pilus assembly protein PilO</fullName>
    </recommendedName>
</protein>
<feature type="transmembrane region" description="Helical" evidence="2">
    <location>
        <begin position="24"/>
        <end position="44"/>
    </location>
</feature>
<sequence length="206" mass="23687">MDLKSLFSRNKGETSGEPKKIKDFLGPIITISIACIFLLVYFFLFKPLLKKQENLIAEKYSMLEDIDAMNGEIDTLITEVEELELEREKKFKLFVSEKEVEELYQLISFSAIRNQLKVKKLIRGEEEAVRGSAAGAGVDVSTLPVDYYKIFVEYDIEGKFPNYLKLKEEIAELDKLIVFEKEEVKTTKSRTVIASVKISLVRMPTR</sequence>
<reference evidence="3" key="1">
    <citation type="submission" date="2018-05" db="EMBL/GenBank/DDBJ databases">
        <authorList>
            <person name="Lanie J.A."/>
            <person name="Ng W.-L."/>
            <person name="Kazmierczak K.M."/>
            <person name="Andrzejewski T.M."/>
            <person name="Davidsen T.M."/>
            <person name="Wayne K.J."/>
            <person name="Tettelin H."/>
            <person name="Glass J.I."/>
            <person name="Rusch D."/>
            <person name="Podicherti R."/>
            <person name="Tsui H.-C.T."/>
            <person name="Winkler M.E."/>
        </authorList>
    </citation>
    <scope>NUCLEOTIDE SEQUENCE</scope>
</reference>
<dbReference type="PROSITE" id="PS51257">
    <property type="entry name" value="PROKAR_LIPOPROTEIN"/>
    <property type="match status" value="1"/>
</dbReference>
<dbReference type="AlphaFoldDB" id="A0A382VIZ4"/>
<evidence type="ECO:0000313" key="3">
    <source>
        <dbReference type="EMBL" id="SVD46489.1"/>
    </source>
</evidence>
<accession>A0A382VIZ4</accession>
<feature type="coiled-coil region" evidence="1">
    <location>
        <begin position="66"/>
        <end position="93"/>
    </location>
</feature>
<gene>
    <name evidence="3" type="ORF">METZ01_LOCUS399343</name>
</gene>
<keyword evidence="2" id="KW-0472">Membrane</keyword>
<evidence type="ECO:0000256" key="2">
    <source>
        <dbReference type="SAM" id="Phobius"/>
    </source>
</evidence>
<evidence type="ECO:0000256" key="1">
    <source>
        <dbReference type="SAM" id="Coils"/>
    </source>
</evidence>
<organism evidence="3">
    <name type="scientific">marine metagenome</name>
    <dbReference type="NCBI Taxonomy" id="408172"/>
    <lineage>
        <taxon>unclassified sequences</taxon>
        <taxon>metagenomes</taxon>
        <taxon>ecological metagenomes</taxon>
    </lineage>
</organism>
<dbReference type="EMBL" id="UINC01152351">
    <property type="protein sequence ID" value="SVD46489.1"/>
    <property type="molecule type" value="Genomic_DNA"/>
</dbReference>
<keyword evidence="2" id="KW-1133">Transmembrane helix</keyword>
<proteinExistence type="predicted"/>